<dbReference type="InterPro" id="IPR026581">
    <property type="entry name" value="TCP10L/CENPJ"/>
</dbReference>
<proteinExistence type="inferred from homology"/>
<feature type="compositionally biased region" description="Polar residues" evidence="3">
    <location>
        <begin position="374"/>
        <end position="392"/>
    </location>
</feature>
<feature type="compositionally biased region" description="Basic and acidic residues" evidence="3">
    <location>
        <begin position="753"/>
        <end position="765"/>
    </location>
</feature>
<comment type="caution">
    <text evidence="6">The sequence shown here is derived from an EMBL/GenBank/DDBJ whole genome shotgun (WGS) entry which is preliminary data.</text>
</comment>
<evidence type="ECO:0000256" key="1">
    <source>
        <dbReference type="ARBA" id="ARBA00005627"/>
    </source>
</evidence>
<evidence type="ECO:0000259" key="4">
    <source>
        <dbReference type="Pfam" id="PF07202"/>
    </source>
</evidence>
<dbReference type="PANTHER" id="PTHR10331">
    <property type="entry name" value="T COMPLEX PROTEIN 10"/>
    <property type="match status" value="1"/>
</dbReference>
<protein>
    <recommendedName>
        <fullName evidence="4">Centromere protein J C-terminal domain-containing protein</fullName>
    </recommendedName>
</protein>
<dbReference type="EMBL" id="CAJNOL010003046">
    <property type="protein sequence ID" value="CAF1543668.1"/>
    <property type="molecule type" value="Genomic_DNA"/>
</dbReference>
<dbReference type="GO" id="GO:0015631">
    <property type="term" value="F:tubulin binding"/>
    <property type="evidence" value="ECO:0007669"/>
    <property type="project" value="TreeGrafter"/>
</dbReference>
<feature type="region of interest" description="Disordered" evidence="3">
    <location>
        <begin position="1"/>
        <end position="114"/>
    </location>
</feature>
<dbReference type="GO" id="GO:0005814">
    <property type="term" value="C:centriole"/>
    <property type="evidence" value="ECO:0007669"/>
    <property type="project" value="TreeGrafter"/>
</dbReference>
<dbReference type="Proteomes" id="UP000663854">
    <property type="component" value="Unassembled WGS sequence"/>
</dbReference>
<feature type="region of interest" description="Disordered" evidence="3">
    <location>
        <begin position="740"/>
        <end position="770"/>
    </location>
</feature>
<feature type="region of interest" description="Disordered" evidence="3">
    <location>
        <begin position="430"/>
        <end position="454"/>
    </location>
</feature>
<accession>A0A815WHS6</accession>
<dbReference type="GO" id="GO:0061511">
    <property type="term" value="P:centriole elongation"/>
    <property type="evidence" value="ECO:0007669"/>
    <property type="project" value="TreeGrafter"/>
</dbReference>
<dbReference type="PANTHER" id="PTHR10331:SF6">
    <property type="entry name" value="SPINDLE ASSEMBLY ABNORMAL 4"/>
    <property type="match status" value="1"/>
</dbReference>
<feature type="region of interest" description="Disordered" evidence="3">
    <location>
        <begin position="373"/>
        <end position="414"/>
    </location>
</feature>
<feature type="compositionally biased region" description="Basic and acidic residues" evidence="3">
    <location>
        <begin position="393"/>
        <end position="410"/>
    </location>
</feature>
<feature type="compositionally biased region" description="Acidic residues" evidence="3">
    <location>
        <begin position="338"/>
        <end position="351"/>
    </location>
</feature>
<gene>
    <name evidence="6" type="ORF">JXQ802_LOCUS43131</name>
    <name evidence="5" type="ORF">PYM288_LOCUS28022</name>
</gene>
<sequence length="1060" mass="121828">MIFSAKIEKDETFTNQNQGTKEKRPFLRKRQGLAHYQAPPKRRQICPKTTDTTSNTKTESIKRPTSASSTSNNSRSTSINQRTRSNSSSASMISNRQISTTTSRSSLKTKSTKQINNINSTKQIIPISTQSNLLGKVDLDDEDDLLTKKYQTKQNLIELNDNNNDDESLSTMNKFNSNIQTMINSKWNAYKTSFYHNEEEDQQLDDDDNDDLYSNNRQRTSSRSSTIQSKISLVQPKKDLDEFEKLEQYAEEHPSMISTASYVDNVVFNNDQQSKTVDTVVNHLIHYHKEENNTKHEEMNDLSTNTNRIRQRKIIPFKNKIDTRMQQITTTTANITSDNDDDDDDDDDDENEDHKWDDIEVAKVIPVITDEYNSDSGISSFKTDFPKQTQYQQKKDSARSSDFGDDHSWTDRVNNAQPLNSLMLNTFPGLRHTVPTSAPVPPPPPPPAPVSEHNQDYSRLVREKAKELEKQIELFEKENAKLQSLCNERNLAIKKLKQDRDEFEKLKQKQIEEFNQMKEDEIKKLKHEKRLFEQHRQQLRDHPDKREREEIEIFKKQILTLQEDLKQRETRWSTTVNRLKERIETLEYENAELKQEKDIIERKRLDLMHQLQTTSKQQQQQQLHEDTSTVSITARKSLVELQQTKQRPKSTVPTTSKTQSLPKTMVVRNSEPPIKPKVISNGRRTPTTVVGVNGIKNNLDTSRKLSTLSTTKRPTSMNELTETIESIPISTIIEPAIIISERADSGNGGSDEDSNRYDRKTDEHLSPSLSGIVNSDYPKTFINNNESNHPTILDYKSLLTMATRTQSSATALLQQHQETLSLLDQPTIKRQPLSITNNDSIIPTSHINIPTITTTTKNIGFKENISIPTNNSIIEEIHHNDGRIERIKSDLSKQILFPNGSKQEISCDGKQIRVHFYNGDYKEKLSDGRCIYKYASTNTTETEYPDGTHIYEFPNGQIEKHLPDGRQEHILPDKTKNIYLIDGTIISIKTNGEKFIQHPNQTKEVHTDTYKRKLFPNGSILTVFNTGEQEVRYANGKIKIKDAQGNIIVEKKTPTNKINK</sequence>
<feature type="coiled-coil region" evidence="2">
    <location>
        <begin position="576"/>
        <end position="610"/>
    </location>
</feature>
<organism evidence="6 7">
    <name type="scientific">Rotaria sordida</name>
    <dbReference type="NCBI Taxonomy" id="392033"/>
    <lineage>
        <taxon>Eukaryota</taxon>
        <taxon>Metazoa</taxon>
        <taxon>Spiralia</taxon>
        <taxon>Gnathifera</taxon>
        <taxon>Rotifera</taxon>
        <taxon>Eurotatoria</taxon>
        <taxon>Bdelloidea</taxon>
        <taxon>Philodinida</taxon>
        <taxon>Philodinidae</taxon>
        <taxon>Rotaria</taxon>
    </lineage>
</organism>
<feature type="region of interest" description="Disordered" evidence="3">
    <location>
        <begin position="641"/>
        <end position="694"/>
    </location>
</feature>
<name>A0A815WHS6_9BILA</name>
<feature type="compositionally biased region" description="Polar residues" evidence="3">
    <location>
        <begin position="641"/>
        <end position="662"/>
    </location>
</feature>
<evidence type="ECO:0000256" key="2">
    <source>
        <dbReference type="SAM" id="Coils"/>
    </source>
</evidence>
<feature type="compositionally biased region" description="Acidic residues" evidence="3">
    <location>
        <begin position="199"/>
        <end position="211"/>
    </location>
</feature>
<evidence type="ECO:0000313" key="7">
    <source>
        <dbReference type="Proteomes" id="UP000663870"/>
    </source>
</evidence>
<evidence type="ECO:0000313" key="6">
    <source>
        <dbReference type="EMBL" id="CAF1543668.1"/>
    </source>
</evidence>
<dbReference type="Proteomes" id="UP000663870">
    <property type="component" value="Unassembled WGS sequence"/>
</dbReference>
<evidence type="ECO:0000313" key="5">
    <source>
        <dbReference type="EMBL" id="CAF1263882.1"/>
    </source>
</evidence>
<keyword evidence="7" id="KW-1185">Reference proteome</keyword>
<feature type="compositionally biased region" description="Low complexity" evidence="3">
    <location>
        <begin position="49"/>
        <end position="113"/>
    </location>
</feature>
<dbReference type="InterPro" id="IPR047002">
    <property type="entry name" value="Tcp10_C_sf"/>
</dbReference>
<dbReference type="GO" id="GO:0005813">
    <property type="term" value="C:centrosome"/>
    <property type="evidence" value="ECO:0007669"/>
    <property type="project" value="TreeGrafter"/>
</dbReference>
<keyword evidence="2" id="KW-0175">Coiled coil</keyword>
<feature type="compositionally biased region" description="Basic and acidic residues" evidence="3">
    <location>
        <begin position="1"/>
        <end position="12"/>
    </location>
</feature>
<dbReference type="AlphaFoldDB" id="A0A815WHS6"/>
<feature type="region of interest" description="Disordered" evidence="3">
    <location>
        <begin position="330"/>
        <end position="358"/>
    </location>
</feature>
<evidence type="ECO:0000256" key="3">
    <source>
        <dbReference type="SAM" id="MobiDB-lite"/>
    </source>
</evidence>
<dbReference type="GO" id="GO:0060271">
    <property type="term" value="P:cilium assembly"/>
    <property type="evidence" value="ECO:0007669"/>
    <property type="project" value="TreeGrafter"/>
</dbReference>
<feature type="coiled-coil region" evidence="2">
    <location>
        <begin position="458"/>
        <end position="542"/>
    </location>
</feature>
<feature type="domain" description="Centromere protein J C-terminal" evidence="4">
    <location>
        <begin position="945"/>
        <end position="976"/>
    </location>
</feature>
<feature type="compositionally biased region" description="Low complexity" evidence="3">
    <location>
        <begin position="212"/>
        <end position="228"/>
    </location>
</feature>
<reference evidence="6" key="1">
    <citation type="submission" date="2021-02" db="EMBL/GenBank/DDBJ databases">
        <authorList>
            <person name="Nowell W R."/>
        </authorList>
    </citation>
    <scope>NUCLEOTIDE SEQUENCE</scope>
</reference>
<comment type="similarity">
    <text evidence="1">Belongs to the TCP10 family.</text>
</comment>
<dbReference type="EMBL" id="CAJNOH010001968">
    <property type="protein sequence ID" value="CAF1263882.1"/>
    <property type="molecule type" value="Genomic_DNA"/>
</dbReference>
<feature type="region of interest" description="Disordered" evidence="3">
    <location>
        <begin position="199"/>
        <end position="228"/>
    </location>
</feature>
<feature type="compositionally biased region" description="Polar residues" evidence="3">
    <location>
        <begin position="682"/>
        <end position="694"/>
    </location>
</feature>
<dbReference type="InterPro" id="IPR009852">
    <property type="entry name" value="CENPJ_C_dom"/>
</dbReference>
<feature type="compositionally biased region" description="Pro residues" evidence="3">
    <location>
        <begin position="438"/>
        <end position="449"/>
    </location>
</feature>
<dbReference type="Pfam" id="PF07202">
    <property type="entry name" value="Tcp10_C"/>
    <property type="match status" value="1"/>
</dbReference>
<dbReference type="Gene3D" id="2.60.450.20">
    <property type="match status" value="1"/>
</dbReference>